<evidence type="ECO:0008006" key="3">
    <source>
        <dbReference type="Google" id="ProtNLM"/>
    </source>
</evidence>
<dbReference type="Pfam" id="PF11149">
    <property type="entry name" value="DUF2924"/>
    <property type="match status" value="1"/>
</dbReference>
<dbReference type="Proteomes" id="UP000324974">
    <property type="component" value="Chromosome"/>
</dbReference>
<accession>A0A5C1AN23</accession>
<keyword evidence="2" id="KW-1185">Reference proteome</keyword>
<dbReference type="AlphaFoldDB" id="A0A5C1AN23"/>
<organism evidence="1 2">
    <name type="scientific">Limnoglobus roseus</name>
    <dbReference type="NCBI Taxonomy" id="2598579"/>
    <lineage>
        <taxon>Bacteria</taxon>
        <taxon>Pseudomonadati</taxon>
        <taxon>Planctomycetota</taxon>
        <taxon>Planctomycetia</taxon>
        <taxon>Gemmatales</taxon>
        <taxon>Gemmataceae</taxon>
        <taxon>Limnoglobus</taxon>
    </lineage>
</organism>
<evidence type="ECO:0000313" key="1">
    <source>
        <dbReference type="EMBL" id="QEL20631.1"/>
    </source>
</evidence>
<dbReference type="RefSeq" id="WP_149114901.1">
    <property type="nucleotide sequence ID" value="NZ_CP042425.1"/>
</dbReference>
<reference evidence="2" key="1">
    <citation type="submission" date="2019-08" db="EMBL/GenBank/DDBJ databases">
        <title>Limnoglobus roseus gen. nov., sp. nov., a novel freshwater planctomycete with a giant genome from the family Gemmataceae.</title>
        <authorList>
            <person name="Kulichevskaya I.S."/>
            <person name="Naumoff D.G."/>
            <person name="Miroshnikov K."/>
            <person name="Ivanova A."/>
            <person name="Philippov D.A."/>
            <person name="Hakobyan A."/>
            <person name="Rijpstra I.C."/>
            <person name="Sinninghe Damste J.S."/>
            <person name="Liesack W."/>
            <person name="Dedysh S.N."/>
        </authorList>
    </citation>
    <scope>NUCLEOTIDE SEQUENCE [LARGE SCALE GENOMIC DNA]</scope>
    <source>
        <strain evidence="2">PX52</strain>
    </source>
</reference>
<evidence type="ECO:0000313" key="2">
    <source>
        <dbReference type="Proteomes" id="UP000324974"/>
    </source>
</evidence>
<gene>
    <name evidence="1" type="ORF">PX52LOC_07737</name>
</gene>
<dbReference type="EMBL" id="CP042425">
    <property type="protein sequence ID" value="QEL20631.1"/>
    <property type="molecule type" value="Genomic_DNA"/>
</dbReference>
<dbReference type="InterPro" id="IPR021322">
    <property type="entry name" value="DUF2924"/>
</dbReference>
<dbReference type="KEGG" id="lrs:PX52LOC_07737"/>
<sequence length="169" mass="18165">MDPSPTIAQQLAALPRLTVKDLQRRYAEAFGDETQARNKAWLVKRIAWKVQANAQGGLTDRARARAADLAAGAELRTTIPAKRATTAPVAAPAEPDVKTLPFPADRRLPPPGSVLTRAYKGQTLQVRVLTHGFEYAGLVYPSLSAVAKAVTGSHCNGYLFFRLTKGGDA</sequence>
<proteinExistence type="predicted"/>
<name>A0A5C1AN23_9BACT</name>
<protein>
    <recommendedName>
        <fullName evidence="3">DUF2924 domain-containing protein</fullName>
    </recommendedName>
</protein>
<dbReference type="OrthoDB" id="284135at2"/>